<dbReference type="Proteomes" id="UP000198968">
    <property type="component" value="Unassembled WGS sequence"/>
</dbReference>
<dbReference type="EMBL" id="FOVG01000001">
    <property type="protein sequence ID" value="SFN09784.1"/>
    <property type="molecule type" value="Genomic_DNA"/>
</dbReference>
<dbReference type="RefSeq" id="WP_090958522.1">
    <property type="nucleotide sequence ID" value="NZ_FOVG01000001.1"/>
</dbReference>
<name>A0A1I4W7S0_9GAMM</name>
<keyword evidence="2" id="KW-1185">Reference proteome</keyword>
<evidence type="ECO:0000313" key="1">
    <source>
        <dbReference type="EMBL" id="SFN09784.1"/>
    </source>
</evidence>
<dbReference type="AlphaFoldDB" id="A0A1I4W7S0"/>
<sequence length="74" mass="8333">MTNATISHADLLRLEHLRNAGRFISDMTLLQECHEQPPATQQAQLNSLIFLLTEQLDGVVSRCQDGWMNGEVEP</sequence>
<protein>
    <submittedName>
        <fullName evidence="1">Uncharacterized protein</fullName>
    </submittedName>
</protein>
<dbReference type="OrthoDB" id="6540427at2"/>
<organism evidence="1 2">
    <name type="scientific">Candidatus Pantoea varia</name>
    <dbReference type="NCBI Taxonomy" id="1881036"/>
    <lineage>
        <taxon>Bacteria</taxon>
        <taxon>Pseudomonadati</taxon>
        <taxon>Pseudomonadota</taxon>
        <taxon>Gammaproteobacteria</taxon>
        <taxon>Enterobacterales</taxon>
        <taxon>Erwiniaceae</taxon>
        <taxon>Pantoea</taxon>
    </lineage>
</organism>
<evidence type="ECO:0000313" key="2">
    <source>
        <dbReference type="Proteomes" id="UP000198968"/>
    </source>
</evidence>
<reference evidence="2" key="1">
    <citation type="submission" date="2016-10" db="EMBL/GenBank/DDBJ databases">
        <authorList>
            <person name="Varghese N."/>
            <person name="Submissions S."/>
        </authorList>
    </citation>
    <scope>NUCLEOTIDE SEQUENCE [LARGE SCALE GENOMIC DNA]</scope>
    <source>
        <strain evidence="2">OV426</strain>
    </source>
</reference>
<gene>
    <name evidence="1" type="ORF">SAMN05428971_0050</name>
</gene>
<proteinExistence type="predicted"/>
<accession>A0A1I4W7S0</accession>